<organism evidence="2 3">
    <name type="scientific">Carboxylicivirga linearis</name>
    <dbReference type="NCBI Taxonomy" id="1628157"/>
    <lineage>
        <taxon>Bacteria</taxon>
        <taxon>Pseudomonadati</taxon>
        <taxon>Bacteroidota</taxon>
        <taxon>Bacteroidia</taxon>
        <taxon>Marinilabiliales</taxon>
        <taxon>Marinilabiliaceae</taxon>
        <taxon>Carboxylicivirga</taxon>
    </lineage>
</organism>
<evidence type="ECO:0000313" key="3">
    <source>
        <dbReference type="Proteomes" id="UP000708576"/>
    </source>
</evidence>
<reference evidence="2 3" key="1">
    <citation type="journal article" date="2015" name="Int. J. Syst. Evol. Microbiol.">
        <title>Carboxylicivirga linearis sp. nov., isolated from a sea cucumber culture pond.</title>
        <authorList>
            <person name="Wang F.Q."/>
            <person name="Zhou Y.X."/>
            <person name="Lin X.Z."/>
            <person name="Chen G.J."/>
            <person name="Du Z.J."/>
        </authorList>
    </citation>
    <scope>NUCLEOTIDE SEQUENCE [LARGE SCALE GENOMIC DNA]</scope>
    <source>
        <strain evidence="2 3">FB218</strain>
    </source>
</reference>
<evidence type="ECO:0000313" key="2">
    <source>
        <dbReference type="EMBL" id="MBS2098443.1"/>
    </source>
</evidence>
<dbReference type="Pfam" id="PF16153">
    <property type="entry name" value="DUF4861"/>
    <property type="match status" value="1"/>
</dbReference>
<dbReference type="InterPro" id="IPR032342">
    <property type="entry name" value="DUF4861"/>
</dbReference>
<feature type="signal peptide" evidence="1">
    <location>
        <begin position="1"/>
        <end position="23"/>
    </location>
</feature>
<protein>
    <submittedName>
        <fullName evidence="2">DUF4861 family protein</fullName>
    </submittedName>
</protein>
<proteinExistence type="predicted"/>
<comment type="caution">
    <text evidence="2">The sequence shown here is derived from an EMBL/GenBank/DDBJ whole genome shotgun (WGS) entry which is preliminary data.</text>
</comment>
<dbReference type="RefSeq" id="WP_212215687.1">
    <property type="nucleotide sequence ID" value="NZ_JAGUCO010000005.1"/>
</dbReference>
<feature type="chain" id="PRO_5045406663" evidence="1">
    <location>
        <begin position="24"/>
        <end position="386"/>
    </location>
</feature>
<dbReference type="EMBL" id="JAGUCO010000005">
    <property type="protein sequence ID" value="MBS2098443.1"/>
    <property type="molecule type" value="Genomic_DNA"/>
</dbReference>
<accession>A0ABS5JUC2</accession>
<keyword evidence="1" id="KW-0732">Signal</keyword>
<name>A0ABS5JUC2_9BACT</name>
<keyword evidence="3" id="KW-1185">Reference proteome</keyword>
<dbReference type="Proteomes" id="UP000708576">
    <property type="component" value="Unassembled WGS sequence"/>
</dbReference>
<evidence type="ECO:0000256" key="1">
    <source>
        <dbReference type="SAM" id="SignalP"/>
    </source>
</evidence>
<sequence length="386" mass="43202">MKNIISILTVAVVLVFTQCSAPATIVTVTNPADFDRLIETVEVKLADANIAGNKAIVFDQTTGKEVLSQLIDKDGDGASDIILFQVELKANESKTFAIKEGESTIEPSEVKTFARFVPERTDDYTWENDRVSFRTYGPEAQRMVEENIPGGTLSSGIDCWLKKVDYSIIDKWYEGYKKDPMYYHSDHGEGLDNYHVGPSRGCGGTGVFIDDVLYTSKNFVAHKTFFNGPISTEFELDYAPYKAGDASVKERKVISIDLGSNMTKYVIYVDGTDQLSAGVTLHDRKGTLSTNDENGWINWYAPHFGEEISTSVVADPKYYAGNFKIETEVPDRSNAIVHLNVIDGKVEFYSGFFWTGSKQFESNAKWEEYLNTFSQCLKKPLQVEVK</sequence>
<gene>
    <name evidence="2" type="ORF">KEM10_09140</name>
</gene>